<protein>
    <submittedName>
        <fullName evidence="3">Uncharacterized protein</fullName>
    </submittedName>
</protein>
<dbReference type="Pfam" id="PF00023">
    <property type="entry name" value="Ank"/>
    <property type="match status" value="1"/>
</dbReference>
<dbReference type="SMART" id="SM00248">
    <property type="entry name" value="ANK"/>
    <property type="match status" value="4"/>
</dbReference>
<organism evidence="3">
    <name type="scientific">Helicotheca tamesis</name>
    <dbReference type="NCBI Taxonomy" id="374047"/>
    <lineage>
        <taxon>Eukaryota</taxon>
        <taxon>Sar</taxon>
        <taxon>Stramenopiles</taxon>
        <taxon>Ochrophyta</taxon>
        <taxon>Bacillariophyta</taxon>
        <taxon>Mediophyceae</taxon>
        <taxon>Lithodesmiophycidae</taxon>
        <taxon>Lithodesmiales</taxon>
        <taxon>Lithodesmiaceae</taxon>
        <taxon>Helicotheca</taxon>
    </lineage>
</organism>
<evidence type="ECO:0000256" key="2">
    <source>
        <dbReference type="ARBA" id="ARBA00023043"/>
    </source>
</evidence>
<accession>A0A7S2ICF1</accession>
<dbReference type="GO" id="GO:0051017">
    <property type="term" value="P:actin filament bundle assembly"/>
    <property type="evidence" value="ECO:0007669"/>
    <property type="project" value="TreeGrafter"/>
</dbReference>
<dbReference type="InterPro" id="IPR052420">
    <property type="entry name" value="Espin/Espin-like"/>
</dbReference>
<dbReference type="InterPro" id="IPR002110">
    <property type="entry name" value="Ankyrin_rpt"/>
</dbReference>
<proteinExistence type="predicted"/>
<dbReference type="InterPro" id="IPR036770">
    <property type="entry name" value="Ankyrin_rpt-contain_sf"/>
</dbReference>
<dbReference type="Gene3D" id="1.25.40.20">
    <property type="entry name" value="Ankyrin repeat-containing domain"/>
    <property type="match status" value="1"/>
</dbReference>
<evidence type="ECO:0000256" key="1">
    <source>
        <dbReference type="ARBA" id="ARBA00022737"/>
    </source>
</evidence>
<dbReference type="Pfam" id="PF12796">
    <property type="entry name" value="Ank_2"/>
    <property type="match status" value="1"/>
</dbReference>
<dbReference type="EMBL" id="HBGV01018171">
    <property type="protein sequence ID" value="CAD9515364.1"/>
    <property type="molecule type" value="Transcribed_RNA"/>
</dbReference>
<dbReference type="SUPFAM" id="SSF48403">
    <property type="entry name" value="Ankyrin repeat"/>
    <property type="match status" value="1"/>
</dbReference>
<reference evidence="3" key="1">
    <citation type="submission" date="2021-01" db="EMBL/GenBank/DDBJ databases">
        <authorList>
            <person name="Corre E."/>
            <person name="Pelletier E."/>
            <person name="Niang G."/>
            <person name="Scheremetjew M."/>
            <person name="Finn R."/>
            <person name="Kale V."/>
            <person name="Holt S."/>
            <person name="Cochrane G."/>
            <person name="Meng A."/>
            <person name="Brown T."/>
            <person name="Cohen L."/>
        </authorList>
    </citation>
    <scope>NUCLEOTIDE SEQUENCE</scope>
    <source>
        <strain evidence="3">CCMP826</strain>
    </source>
</reference>
<keyword evidence="2" id="KW-0040">ANK repeat</keyword>
<dbReference type="GO" id="GO:0005737">
    <property type="term" value="C:cytoplasm"/>
    <property type="evidence" value="ECO:0007669"/>
    <property type="project" value="TreeGrafter"/>
</dbReference>
<dbReference type="PANTHER" id="PTHR24153">
    <property type="entry name" value="ESPIN"/>
    <property type="match status" value="1"/>
</dbReference>
<name>A0A7S2ICF1_9STRA</name>
<gene>
    <name evidence="3" type="ORF">HTAM1171_LOCUS11242</name>
</gene>
<evidence type="ECO:0000313" key="3">
    <source>
        <dbReference type="EMBL" id="CAD9515364.1"/>
    </source>
</evidence>
<dbReference type="AlphaFoldDB" id="A0A7S2ICF1"/>
<dbReference type="PANTHER" id="PTHR24153:SF8">
    <property type="entry name" value="FORKED, ISOFORM F"/>
    <property type="match status" value="1"/>
</dbReference>
<keyword evidence="1" id="KW-0677">Repeat</keyword>
<sequence>MAFQRFLHGGHHGHNDSSSASLMHLIQGEDWKLATMECRMNPKEAAMWSTQPGFFDGIHDARILPIHQACALQPPPEVIEALIECHPAGIRSKESGFDRLPLHVACQTSAGADIIRVLLSYNGEASRTKDCLGRLPLHYACSHRATPEVISLLLDSFPAAAGVEDKNGWIALHVACRFAADPDVVRQLLEILPGATMIKTLKGSTALSLAKKVKDGSTDEIIKVLEEAMKDDIDMNPTGSDVLPRKSGYATTA</sequence>
<dbReference type="GO" id="GO:0051015">
    <property type="term" value="F:actin filament binding"/>
    <property type="evidence" value="ECO:0007669"/>
    <property type="project" value="TreeGrafter"/>
</dbReference>